<reference evidence="2" key="1">
    <citation type="journal article" date="2019" name="Int. J. Syst. Evol. Microbiol.">
        <title>The Global Catalogue of Microorganisms (GCM) 10K type strain sequencing project: providing services to taxonomists for standard genome sequencing and annotation.</title>
        <authorList>
            <consortium name="The Broad Institute Genomics Platform"/>
            <consortium name="The Broad Institute Genome Sequencing Center for Infectious Disease"/>
            <person name="Wu L."/>
            <person name="Ma J."/>
        </authorList>
    </citation>
    <scope>NUCLEOTIDE SEQUENCE [LARGE SCALE GENOMIC DNA]</scope>
    <source>
        <strain evidence="2">JCM 17441</strain>
    </source>
</reference>
<name>A0ABP8DD67_9ACTN</name>
<evidence type="ECO:0000313" key="2">
    <source>
        <dbReference type="Proteomes" id="UP001500620"/>
    </source>
</evidence>
<proteinExistence type="predicted"/>
<sequence length="370" mass="39532">MAGEPTDEAWTVLSGLHRVLLHLAGRMPDDWMTTTRAMLGGGELGYMPDMISGGAAGLGVALPAEDIALLRRVQADYAGPEEPAGLELVPVAAQLPPTGYRFAPARTGEAPEPDEHDDSAVALNLDPVVAAVARAWRTGPDGGAPTRVFLVEVDPGAEAWTVGHDLAGMLDWSPERPVPQIEVYWTGEPLPPYHVAALAGALPLWRREGGPAPADPGLELVERLVDAALRRDLDGLRRAIDWPLTGAPRVAARLAEVEPAERDEWAGDMVPRLFTAGDTVEGVLQVLRQVVVLVGDDPTVHRPDAEEAREVLDRLLVPAVPGLGGEPAARLAELARRAEALSEVYLVRGGPTLLPLVWAPDTDRLVLVYE</sequence>
<organism evidence="1 2">
    <name type="scientific">Dactylosporangium darangshiense</name>
    <dbReference type="NCBI Taxonomy" id="579108"/>
    <lineage>
        <taxon>Bacteria</taxon>
        <taxon>Bacillati</taxon>
        <taxon>Actinomycetota</taxon>
        <taxon>Actinomycetes</taxon>
        <taxon>Micromonosporales</taxon>
        <taxon>Micromonosporaceae</taxon>
        <taxon>Dactylosporangium</taxon>
    </lineage>
</organism>
<protein>
    <submittedName>
        <fullName evidence="1">Uncharacterized protein</fullName>
    </submittedName>
</protein>
<evidence type="ECO:0000313" key="1">
    <source>
        <dbReference type="EMBL" id="GAA4252790.1"/>
    </source>
</evidence>
<dbReference type="RefSeq" id="WP_345129829.1">
    <property type="nucleotide sequence ID" value="NZ_BAABAT010000014.1"/>
</dbReference>
<dbReference type="Proteomes" id="UP001500620">
    <property type="component" value="Unassembled WGS sequence"/>
</dbReference>
<keyword evidence="2" id="KW-1185">Reference proteome</keyword>
<comment type="caution">
    <text evidence="1">The sequence shown here is derived from an EMBL/GenBank/DDBJ whole genome shotgun (WGS) entry which is preliminary data.</text>
</comment>
<accession>A0ABP8DD67</accession>
<dbReference type="EMBL" id="BAABAT010000014">
    <property type="protein sequence ID" value="GAA4252790.1"/>
    <property type="molecule type" value="Genomic_DNA"/>
</dbReference>
<gene>
    <name evidence="1" type="ORF">GCM10022255_051010</name>
</gene>